<keyword evidence="3" id="KW-0812">Transmembrane</keyword>
<keyword evidence="3" id="KW-0472">Membrane</keyword>
<keyword evidence="1" id="KW-0393">Immunoglobulin domain</keyword>
<keyword evidence="3" id="KW-1133">Transmembrane helix</keyword>
<feature type="compositionally biased region" description="Basic and acidic residues" evidence="2">
    <location>
        <begin position="225"/>
        <end position="234"/>
    </location>
</feature>
<evidence type="ECO:0000256" key="1">
    <source>
        <dbReference type="ARBA" id="ARBA00023319"/>
    </source>
</evidence>
<keyword evidence="7" id="KW-1185">Reference proteome</keyword>
<feature type="region of interest" description="Disordered" evidence="2">
    <location>
        <begin position="213"/>
        <end position="283"/>
    </location>
</feature>
<feature type="signal peptide" evidence="4">
    <location>
        <begin position="1"/>
        <end position="22"/>
    </location>
</feature>
<dbReference type="InterPro" id="IPR036179">
    <property type="entry name" value="Ig-like_dom_sf"/>
</dbReference>
<evidence type="ECO:0000256" key="2">
    <source>
        <dbReference type="SAM" id="MobiDB-lite"/>
    </source>
</evidence>
<protein>
    <recommendedName>
        <fullName evidence="5">Ig-like domain-containing protein</fullName>
    </recommendedName>
</protein>
<evidence type="ECO:0000313" key="7">
    <source>
        <dbReference type="Proteomes" id="UP001591681"/>
    </source>
</evidence>
<dbReference type="PANTHER" id="PTHR14334">
    <property type="entry name" value="B-CELL ANTIGEN RECEPTOR COMPLEX-ASSOCIATED PROTEIN"/>
    <property type="match status" value="1"/>
</dbReference>
<dbReference type="PANTHER" id="PTHR14334:SF1">
    <property type="entry name" value="B-CELL ANTIGEN RECEPTOR COMPLEX-ASSOCIATED PROTEIN ALPHA CHAIN"/>
    <property type="match status" value="1"/>
</dbReference>
<dbReference type="InterPro" id="IPR007110">
    <property type="entry name" value="Ig-like_dom"/>
</dbReference>
<dbReference type="EMBL" id="JBHFQA010000012">
    <property type="protein sequence ID" value="KAL2090357.1"/>
    <property type="molecule type" value="Genomic_DNA"/>
</dbReference>
<dbReference type="InterPro" id="IPR003599">
    <property type="entry name" value="Ig_sub"/>
</dbReference>
<accession>A0ABD1JU10</accession>
<sequence length="283" mass="31996">MNHMHKITLFLLIAAAVRRSDTEDTVPIDVRPVSMTVQPGSVFSLVCDFHMVSAPKVKVNWMFTNISDTSDPPRLTTSPNEDDHFQQSDFKNQSTLTVRNVTVNHSGWYFCKVIVEIPRLKVYVSNGSQVIIAHNDTALSTNITGASVWMWVGVGMGTAAIFALMLFWILWRRKRRLERENPVYVNTRPKVQSWTPKQPSPRPHAQTDLGKILTHSTDTTPTPARAHDKNRLYENTHPTPRSSAQAGVTSRTRLQAEARAATYENVTTEKTARKHQKKARPKV</sequence>
<dbReference type="SUPFAM" id="SSF48726">
    <property type="entry name" value="Immunoglobulin"/>
    <property type="match status" value="1"/>
</dbReference>
<dbReference type="AlphaFoldDB" id="A0ABD1JU10"/>
<evidence type="ECO:0000313" key="6">
    <source>
        <dbReference type="EMBL" id="KAL2090357.1"/>
    </source>
</evidence>
<feature type="compositionally biased region" description="Basic residues" evidence="2">
    <location>
        <begin position="272"/>
        <end position="283"/>
    </location>
</feature>
<reference evidence="6 7" key="1">
    <citation type="submission" date="2024-09" db="EMBL/GenBank/DDBJ databases">
        <title>A chromosome-level genome assembly of Gray's grenadier anchovy, Coilia grayii.</title>
        <authorList>
            <person name="Fu Z."/>
        </authorList>
    </citation>
    <scope>NUCLEOTIDE SEQUENCE [LARGE SCALE GENOMIC DNA]</scope>
    <source>
        <strain evidence="6">G4</strain>
        <tissue evidence="6">Muscle</tissue>
    </source>
</reference>
<evidence type="ECO:0000256" key="3">
    <source>
        <dbReference type="SAM" id="Phobius"/>
    </source>
</evidence>
<evidence type="ECO:0000259" key="5">
    <source>
        <dbReference type="PROSITE" id="PS50835"/>
    </source>
</evidence>
<feature type="transmembrane region" description="Helical" evidence="3">
    <location>
        <begin position="148"/>
        <end position="171"/>
    </location>
</feature>
<gene>
    <name evidence="6" type="ORF">ACEWY4_015045</name>
</gene>
<feature type="domain" description="Ig-like" evidence="5">
    <location>
        <begin position="27"/>
        <end position="113"/>
    </location>
</feature>
<keyword evidence="4" id="KW-0732">Signal</keyword>
<dbReference type="Proteomes" id="UP001591681">
    <property type="component" value="Unassembled WGS sequence"/>
</dbReference>
<evidence type="ECO:0000256" key="4">
    <source>
        <dbReference type="SAM" id="SignalP"/>
    </source>
</evidence>
<feature type="compositionally biased region" description="Polar residues" evidence="2">
    <location>
        <begin position="236"/>
        <end position="253"/>
    </location>
</feature>
<dbReference type="SMART" id="SM00409">
    <property type="entry name" value="IG"/>
    <property type="match status" value="1"/>
</dbReference>
<organism evidence="6 7">
    <name type="scientific">Coilia grayii</name>
    <name type="common">Gray's grenadier anchovy</name>
    <dbReference type="NCBI Taxonomy" id="363190"/>
    <lineage>
        <taxon>Eukaryota</taxon>
        <taxon>Metazoa</taxon>
        <taxon>Chordata</taxon>
        <taxon>Craniata</taxon>
        <taxon>Vertebrata</taxon>
        <taxon>Euteleostomi</taxon>
        <taxon>Actinopterygii</taxon>
        <taxon>Neopterygii</taxon>
        <taxon>Teleostei</taxon>
        <taxon>Clupei</taxon>
        <taxon>Clupeiformes</taxon>
        <taxon>Clupeoidei</taxon>
        <taxon>Engraulidae</taxon>
        <taxon>Coilinae</taxon>
        <taxon>Coilia</taxon>
    </lineage>
</organism>
<dbReference type="InterPro" id="IPR013783">
    <property type="entry name" value="Ig-like_fold"/>
</dbReference>
<dbReference type="PROSITE" id="PS50835">
    <property type="entry name" value="IG_LIKE"/>
    <property type="match status" value="1"/>
</dbReference>
<proteinExistence type="predicted"/>
<name>A0ABD1JU10_9TELE</name>
<dbReference type="Pfam" id="PF13927">
    <property type="entry name" value="Ig_3"/>
    <property type="match status" value="1"/>
</dbReference>
<comment type="caution">
    <text evidence="6">The sequence shown here is derived from an EMBL/GenBank/DDBJ whole genome shotgun (WGS) entry which is preliminary data.</text>
</comment>
<feature type="chain" id="PRO_5044800782" description="Ig-like domain-containing protein" evidence="4">
    <location>
        <begin position="23"/>
        <end position="283"/>
    </location>
</feature>
<dbReference type="Gene3D" id="2.60.40.10">
    <property type="entry name" value="Immunoglobulins"/>
    <property type="match status" value="1"/>
</dbReference>